<sequence>MNTVVRRDPSFTRRRRLLLYEGFTKRSSSLEWGGLSDVYGLRSSDPSPLARRSLALDGPNFRKLSHKVGPRYEKKAQSPQEVTHSIRPCSRSPTHMPNRIATWSCSSPLGLAGRHQSKVPRPSNNEKKEPSTIRSPLLVERLSPKSYPLKSRSGYALILTTSSRSVRRKGD</sequence>
<feature type="region of interest" description="Disordered" evidence="1">
    <location>
        <begin position="111"/>
        <end position="139"/>
    </location>
</feature>
<dbReference type="EMBL" id="JACGWN010000014">
    <property type="protein sequence ID" value="KAL0406259.1"/>
    <property type="molecule type" value="Genomic_DNA"/>
</dbReference>
<reference evidence="2" key="1">
    <citation type="submission" date="2020-06" db="EMBL/GenBank/DDBJ databases">
        <authorList>
            <person name="Li T."/>
            <person name="Hu X."/>
            <person name="Zhang T."/>
            <person name="Song X."/>
            <person name="Zhang H."/>
            <person name="Dai N."/>
            <person name="Sheng W."/>
            <person name="Hou X."/>
            <person name="Wei L."/>
        </authorList>
    </citation>
    <scope>NUCLEOTIDE SEQUENCE</scope>
    <source>
        <strain evidence="2">KEN1</strain>
        <tissue evidence="2">Leaf</tissue>
    </source>
</reference>
<feature type="region of interest" description="Disordered" evidence="1">
    <location>
        <begin position="68"/>
        <end position="98"/>
    </location>
</feature>
<comment type="caution">
    <text evidence="2">The sequence shown here is derived from an EMBL/GenBank/DDBJ whole genome shotgun (WGS) entry which is preliminary data.</text>
</comment>
<reference evidence="2" key="2">
    <citation type="journal article" date="2024" name="Plant">
        <title>Genomic evolution and insights into agronomic trait innovations of Sesamum species.</title>
        <authorList>
            <person name="Miao H."/>
            <person name="Wang L."/>
            <person name="Qu L."/>
            <person name="Liu H."/>
            <person name="Sun Y."/>
            <person name="Le M."/>
            <person name="Wang Q."/>
            <person name="Wei S."/>
            <person name="Zheng Y."/>
            <person name="Lin W."/>
            <person name="Duan Y."/>
            <person name="Cao H."/>
            <person name="Xiong S."/>
            <person name="Wang X."/>
            <person name="Wei L."/>
            <person name="Li C."/>
            <person name="Ma Q."/>
            <person name="Ju M."/>
            <person name="Zhao R."/>
            <person name="Li G."/>
            <person name="Mu C."/>
            <person name="Tian Q."/>
            <person name="Mei H."/>
            <person name="Zhang T."/>
            <person name="Gao T."/>
            <person name="Zhang H."/>
        </authorList>
    </citation>
    <scope>NUCLEOTIDE SEQUENCE</scope>
    <source>
        <strain evidence="2">KEN1</strain>
    </source>
</reference>
<protein>
    <submittedName>
        <fullName evidence="2">Uncharacterized protein</fullName>
    </submittedName>
</protein>
<gene>
    <name evidence="2" type="ORF">Slati_3939800</name>
</gene>
<name>A0AAW2TP44_9LAMI</name>
<evidence type="ECO:0000256" key="1">
    <source>
        <dbReference type="SAM" id="MobiDB-lite"/>
    </source>
</evidence>
<evidence type="ECO:0000313" key="2">
    <source>
        <dbReference type="EMBL" id="KAL0406259.1"/>
    </source>
</evidence>
<organism evidence="2">
    <name type="scientific">Sesamum latifolium</name>
    <dbReference type="NCBI Taxonomy" id="2727402"/>
    <lineage>
        <taxon>Eukaryota</taxon>
        <taxon>Viridiplantae</taxon>
        <taxon>Streptophyta</taxon>
        <taxon>Embryophyta</taxon>
        <taxon>Tracheophyta</taxon>
        <taxon>Spermatophyta</taxon>
        <taxon>Magnoliopsida</taxon>
        <taxon>eudicotyledons</taxon>
        <taxon>Gunneridae</taxon>
        <taxon>Pentapetalae</taxon>
        <taxon>asterids</taxon>
        <taxon>lamiids</taxon>
        <taxon>Lamiales</taxon>
        <taxon>Pedaliaceae</taxon>
        <taxon>Sesamum</taxon>
    </lineage>
</organism>
<accession>A0AAW2TP44</accession>
<proteinExistence type="predicted"/>
<dbReference type="AlphaFoldDB" id="A0AAW2TP44"/>